<keyword evidence="4" id="KW-0796">Tight junction</keyword>
<keyword evidence="9 10" id="KW-0472">Membrane</keyword>
<protein>
    <submittedName>
        <fullName evidence="12">Claudin-22-like</fullName>
    </submittedName>
</protein>
<feature type="transmembrane region" description="Helical" evidence="10">
    <location>
        <begin position="119"/>
        <end position="142"/>
    </location>
</feature>
<dbReference type="GO" id="GO:0005886">
    <property type="term" value="C:plasma membrane"/>
    <property type="evidence" value="ECO:0007669"/>
    <property type="project" value="UniProtKB-SubCell"/>
</dbReference>
<dbReference type="OrthoDB" id="8612291at2759"/>
<dbReference type="KEGG" id="gsh:117362924"/>
<organism evidence="11 12">
    <name type="scientific">Geotrypetes seraphini</name>
    <name type="common">Gaboon caecilian</name>
    <name type="synonym">Caecilia seraphini</name>
    <dbReference type="NCBI Taxonomy" id="260995"/>
    <lineage>
        <taxon>Eukaryota</taxon>
        <taxon>Metazoa</taxon>
        <taxon>Chordata</taxon>
        <taxon>Craniata</taxon>
        <taxon>Vertebrata</taxon>
        <taxon>Euteleostomi</taxon>
        <taxon>Amphibia</taxon>
        <taxon>Gymnophiona</taxon>
        <taxon>Geotrypetes</taxon>
    </lineage>
</organism>
<evidence type="ECO:0000256" key="3">
    <source>
        <dbReference type="ARBA" id="ARBA00008295"/>
    </source>
</evidence>
<feature type="transmembrane region" description="Helical" evidence="10">
    <location>
        <begin position="12"/>
        <end position="33"/>
    </location>
</feature>
<evidence type="ECO:0000313" key="11">
    <source>
        <dbReference type="Proteomes" id="UP000515159"/>
    </source>
</evidence>
<evidence type="ECO:0000256" key="9">
    <source>
        <dbReference type="ARBA" id="ARBA00023136"/>
    </source>
</evidence>
<dbReference type="PRINTS" id="PR01077">
    <property type="entry name" value="CLAUDIN"/>
</dbReference>
<evidence type="ECO:0000256" key="7">
    <source>
        <dbReference type="ARBA" id="ARBA00022949"/>
    </source>
</evidence>
<dbReference type="GO" id="GO:0005198">
    <property type="term" value="F:structural molecule activity"/>
    <property type="evidence" value="ECO:0007669"/>
    <property type="project" value="InterPro"/>
</dbReference>
<keyword evidence="7" id="KW-0965">Cell junction</keyword>
<keyword evidence="8 10" id="KW-1133">Transmembrane helix</keyword>
<gene>
    <name evidence="12" type="primary">LOC117362924</name>
</gene>
<dbReference type="PROSITE" id="PS51257">
    <property type="entry name" value="PROKAR_LIPOPROTEIN"/>
    <property type="match status" value="1"/>
</dbReference>
<evidence type="ECO:0000256" key="10">
    <source>
        <dbReference type="SAM" id="Phobius"/>
    </source>
</evidence>
<evidence type="ECO:0000256" key="6">
    <source>
        <dbReference type="ARBA" id="ARBA00022692"/>
    </source>
</evidence>
<dbReference type="InParanoid" id="A0A6P8RKU7"/>
<dbReference type="InterPro" id="IPR006187">
    <property type="entry name" value="Claudin"/>
</dbReference>
<keyword evidence="11" id="KW-1185">Reference proteome</keyword>
<evidence type="ECO:0000256" key="2">
    <source>
        <dbReference type="ARBA" id="ARBA00004651"/>
    </source>
</evidence>
<dbReference type="Pfam" id="PF00822">
    <property type="entry name" value="PMP22_Claudin"/>
    <property type="match status" value="1"/>
</dbReference>
<dbReference type="PANTHER" id="PTHR12002">
    <property type="entry name" value="CLAUDIN"/>
    <property type="match status" value="1"/>
</dbReference>
<reference evidence="12" key="1">
    <citation type="submission" date="2025-08" db="UniProtKB">
        <authorList>
            <consortium name="RefSeq"/>
        </authorList>
    </citation>
    <scope>IDENTIFICATION</scope>
</reference>
<comment type="subcellular location">
    <subcellularLocation>
        <location evidence="1">Cell junction</location>
        <location evidence="1">Tight junction</location>
    </subcellularLocation>
    <subcellularLocation>
        <location evidence="2">Cell membrane</location>
        <topology evidence="2">Multi-pass membrane protein</topology>
    </subcellularLocation>
</comment>
<comment type="similarity">
    <text evidence="3">Belongs to the claudin family.</text>
</comment>
<dbReference type="Gene3D" id="1.20.140.150">
    <property type="match status" value="1"/>
</dbReference>
<evidence type="ECO:0000256" key="5">
    <source>
        <dbReference type="ARBA" id="ARBA00022475"/>
    </source>
</evidence>
<keyword evidence="5" id="KW-1003">Cell membrane</keyword>
<dbReference type="GO" id="GO:0005923">
    <property type="term" value="C:bicellular tight junction"/>
    <property type="evidence" value="ECO:0007669"/>
    <property type="project" value="UniProtKB-SubCell"/>
</dbReference>
<dbReference type="InterPro" id="IPR004031">
    <property type="entry name" value="PMP22/EMP/MP20/Claudin"/>
</dbReference>
<dbReference type="AlphaFoldDB" id="A0A6P8RKU7"/>
<name>A0A6P8RKU7_GEOSA</name>
<accession>A0A6P8RKU7</accession>
<dbReference type="GeneID" id="117362924"/>
<evidence type="ECO:0000256" key="4">
    <source>
        <dbReference type="ARBA" id="ARBA00022427"/>
    </source>
</evidence>
<evidence type="ECO:0000256" key="1">
    <source>
        <dbReference type="ARBA" id="ARBA00004435"/>
    </source>
</evidence>
<dbReference type="Proteomes" id="UP000515159">
    <property type="component" value="Chromosome 6"/>
</dbReference>
<keyword evidence="6 10" id="KW-0812">Transmembrane</keyword>
<feature type="transmembrane region" description="Helical" evidence="10">
    <location>
        <begin position="80"/>
        <end position="107"/>
    </location>
</feature>
<feature type="transmembrane region" description="Helical" evidence="10">
    <location>
        <begin position="162"/>
        <end position="184"/>
    </location>
</feature>
<sequence>METRLCLAELAGLFLALLGCISSLMAILMPQWLTVSSGLLVNEYFLLGLWEACIIQGFNKSVCESYSTLLAFPTEMRMTRILICISFSKGLLGVVVTVPGLACVTILGDTKVHAKRSLVICGGILAFLAAVCTLFPVSYLIHSTVVKFGDPDLSSMVPRWECGSAMICAWISGFLLLVGGVILIKSQFCITRSHESKGQPLAYTEVSSNKEYM</sequence>
<evidence type="ECO:0000313" key="12">
    <source>
        <dbReference type="RefSeq" id="XP_033805906.1"/>
    </source>
</evidence>
<proteinExistence type="inferred from homology"/>
<dbReference type="RefSeq" id="XP_033805906.1">
    <property type="nucleotide sequence ID" value="XM_033950015.1"/>
</dbReference>
<evidence type="ECO:0000256" key="8">
    <source>
        <dbReference type="ARBA" id="ARBA00022989"/>
    </source>
</evidence>